<dbReference type="Proteomes" id="UP000606786">
    <property type="component" value="Unassembled WGS sequence"/>
</dbReference>
<protein>
    <submittedName>
        <fullName evidence="1">(Mediterranean fruit fly) hypothetical protein</fullName>
    </submittedName>
</protein>
<gene>
    <name evidence="1" type="ORF">CCAP1982_LOCUS8358</name>
</gene>
<reference evidence="1" key="1">
    <citation type="submission" date="2020-11" db="EMBL/GenBank/DDBJ databases">
        <authorList>
            <person name="Whitehead M."/>
        </authorList>
    </citation>
    <scope>NUCLEOTIDE SEQUENCE</scope>
    <source>
        <strain evidence="1">EGII</strain>
    </source>
</reference>
<evidence type="ECO:0000313" key="2">
    <source>
        <dbReference type="Proteomes" id="UP000606786"/>
    </source>
</evidence>
<keyword evidence="2" id="KW-1185">Reference proteome</keyword>
<proteinExistence type="predicted"/>
<evidence type="ECO:0000313" key="1">
    <source>
        <dbReference type="EMBL" id="CAD6999846.1"/>
    </source>
</evidence>
<organism evidence="1 2">
    <name type="scientific">Ceratitis capitata</name>
    <name type="common">Mediterranean fruit fly</name>
    <name type="synonym">Tephritis capitata</name>
    <dbReference type="NCBI Taxonomy" id="7213"/>
    <lineage>
        <taxon>Eukaryota</taxon>
        <taxon>Metazoa</taxon>
        <taxon>Ecdysozoa</taxon>
        <taxon>Arthropoda</taxon>
        <taxon>Hexapoda</taxon>
        <taxon>Insecta</taxon>
        <taxon>Pterygota</taxon>
        <taxon>Neoptera</taxon>
        <taxon>Endopterygota</taxon>
        <taxon>Diptera</taxon>
        <taxon>Brachycera</taxon>
        <taxon>Muscomorpha</taxon>
        <taxon>Tephritoidea</taxon>
        <taxon>Tephritidae</taxon>
        <taxon>Ceratitis</taxon>
        <taxon>Ceratitis</taxon>
    </lineage>
</organism>
<dbReference type="EMBL" id="CAJHJT010000012">
    <property type="protein sequence ID" value="CAD6999846.1"/>
    <property type="molecule type" value="Genomic_DNA"/>
</dbReference>
<name>A0A811UPU3_CERCA</name>
<comment type="caution">
    <text evidence="1">The sequence shown here is derived from an EMBL/GenBank/DDBJ whole genome shotgun (WGS) entry which is preliminary data.</text>
</comment>
<dbReference type="AlphaFoldDB" id="A0A811UPU3"/>
<sequence>MVRTLAGVVGKERFRGKRRVSGDESGVALAQPLTSVGITSDADSSNCNKNIHTLIRKAAIGIAVKGRQAFRRDKMEKCDFGTATKARL</sequence>
<accession>A0A811UPU3</accession>